<dbReference type="Proteomes" id="UP001142400">
    <property type="component" value="Unassembled WGS sequence"/>
</dbReference>
<dbReference type="RefSeq" id="WP_257632679.1">
    <property type="nucleotide sequence ID" value="NZ_JANIIC010000027.1"/>
</dbReference>
<name>A0A9X2LWD3_STRMQ</name>
<dbReference type="AlphaFoldDB" id="A0A9X2LWD3"/>
<sequence>MARFGKAPALAAEEQARGEGLTARIVQIASDPSNPSNGSLPLYREAARAAFETAAEYSEQPETG</sequence>
<keyword evidence="2" id="KW-1185">Reference proteome</keyword>
<comment type="caution">
    <text evidence="1">The sequence shown here is derived from an EMBL/GenBank/DDBJ whole genome shotgun (WGS) entry which is preliminary data.</text>
</comment>
<protein>
    <submittedName>
        <fullName evidence="1">Uncharacterized protein</fullName>
    </submittedName>
</protein>
<dbReference type="EMBL" id="JANIIC010000027">
    <property type="protein sequence ID" value="MCQ8831800.1"/>
    <property type="molecule type" value="Genomic_DNA"/>
</dbReference>
<evidence type="ECO:0000313" key="2">
    <source>
        <dbReference type="Proteomes" id="UP001142400"/>
    </source>
</evidence>
<gene>
    <name evidence="1" type="ORF">NQU54_22690</name>
</gene>
<accession>A0A9X2LWD3</accession>
<evidence type="ECO:0000313" key="1">
    <source>
        <dbReference type="EMBL" id="MCQ8831800.1"/>
    </source>
</evidence>
<organism evidence="1 2">
    <name type="scientific">Streptomyces malaysiensis subsp. samsunensis</name>
    <dbReference type="NCBI Taxonomy" id="459658"/>
    <lineage>
        <taxon>Bacteria</taxon>
        <taxon>Bacillati</taxon>
        <taxon>Actinomycetota</taxon>
        <taxon>Actinomycetes</taxon>
        <taxon>Kitasatosporales</taxon>
        <taxon>Streptomycetaceae</taxon>
        <taxon>Streptomyces</taxon>
        <taxon>Streptomyces violaceusniger group</taxon>
    </lineage>
</organism>
<reference evidence="1" key="1">
    <citation type="submission" date="2022-06" db="EMBL/GenBank/DDBJ databases">
        <title>WGS of actinobacteria.</title>
        <authorList>
            <person name="Thawai C."/>
        </authorList>
    </citation>
    <scope>NUCLEOTIDE SEQUENCE</scope>
    <source>
        <strain evidence="1">DSM 42010</strain>
    </source>
</reference>
<proteinExistence type="predicted"/>